<dbReference type="Pfam" id="PF08259">
    <property type="entry name" value="Periviscerokin"/>
    <property type="match status" value="1"/>
</dbReference>
<accession>A0AAE1GSF4</accession>
<comment type="caution">
    <text evidence="8">The sequence shown here is derived from an EMBL/GenBank/DDBJ whole genome shotgun (WGS) entry which is preliminary data.</text>
</comment>
<dbReference type="PROSITE" id="PS00539">
    <property type="entry name" value="PYROKININ"/>
    <property type="match status" value="1"/>
</dbReference>
<feature type="signal peptide" evidence="7">
    <location>
        <begin position="1"/>
        <end position="20"/>
    </location>
</feature>
<evidence type="ECO:0000256" key="5">
    <source>
        <dbReference type="ARBA" id="ARBA00023320"/>
    </source>
</evidence>
<dbReference type="AlphaFoldDB" id="A0AAE1GSF4"/>
<evidence type="ECO:0000256" key="6">
    <source>
        <dbReference type="SAM" id="MobiDB-lite"/>
    </source>
</evidence>
<evidence type="ECO:0000256" key="4">
    <source>
        <dbReference type="ARBA" id="ARBA00022815"/>
    </source>
</evidence>
<comment type="subcellular location">
    <subcellularLocation>
        <location evidence="1">Secreted</location>
    </subcellularLocation>
</comment>
<dbReference type="GO" id="GO:0007218">
    <property type="term" value="P:neuropeptide signaling pathway"/>
    <property type="evidence" value="ECO:0007669"/>
    <property type="project" value="UniProtKB-KW"/>
</dbReference>
<feature type="chain" id="PRO_5042183003" evidence="7">
    <location>
        <begin position="21"/>
        <end position="202"/>
    </location>
</feature>
<dbReference type="InterPro" id="IPR013231">
    <property type="entry name" value="Periviscerokinin"/>
</dbReference>
<dbReference type="InterPro" id="IPR001484">
    <property type="entry name" value="Pyrokinin_CS"/>
</dbReference>
<protein>
    <submittedName>
        <fullName evidence="8">Cardio acceleratory peptide 2b</fullName>
    </submittedName>
</protein>
<dbReference type="GO" id="GO:0005576">
    <property type="term" value="C:extracellular region"/>
    <property type="evidence" value="ECO:0007669"/>
    <property type="project" value="UniProtKB-SubCell"/>
</dbReference>
<evidence type="ECO:0000256" key="2">
    <source>
        <dbReference type="ARBA" id="ARBA00007714"/>
    </source>
</evidence>
<keyword evidence="4" id="KW-0027">Amidation</keyword>
<dbReference type="Proteomes" id="UP001219518">
    <property type="component" value="Unassembled WGS sequence"/>
</dbReference>
<name>A0AAE1GSF4_9NEOP</name>
<evidence type="ECO:0000256" key="3">
    <source>
        <dbReference type="ARBA" id="ARBA00022525"/>
    </source>
</evidence>
<feature type="region of interest" description="Disordered" evidence="6">
    <location>
        <begin position="65"/>
        <end position="92"/>
    </location>
</feature>
<comment type="similarity">
    <text evidence="2">Belongs to the pyrokinin family.</text>
</comment>
<evidence type="ECO:0000313" key="9">
    <source>
        <dbReference type="Proteomes" id="UP001219518"/>
    </source>
</evidence>
<gene>
    <name evidence="8" type="ORF">KUF71_003281</name>
</gene>
<evidence type="ECO:0000256" key="1">
    <source>
        <dbReference type="ARBA" id="ARBA00004613"/>
    </source>
</evidence>
<keyword evidence="9" id="KW-1185">Reference proteome</keyword>
<evidence type="ECO:0000256" key="7">
    <source>
        <dbReference type="SAM" id="SignalP"/>
    </source>
</evidence>
<dbReference type="GO" id="GO:0005184">
    <property type="term" value="F:neuropeptide hormone activity"/>
    <property type="evidence" value="ECO:0007669"/>
    <property type="project" value="InterPro"/>
</dbReference>
<reference evidence="8" key="2">
    <citation type="journal article" date="2023" name="BMC Genomics">
        <title>Pest status, molecular evolution, and epigenetic factors derived from the genome assembly of Frankliniella fusca, a thysanopteran phytovirus vector.</title>
        <authorList>
            <person name="Catto M.A."/>
            <person name="Labadie P.E."/>
            <person name="Jacobson A.L."/>
            <person name="Kennedy G.G."/>
            <person name="Srinivasan R."/>
            <person name="Hunt B.G."/>
        </authorList>
    </citation>
    <scope>NUCLEOTIDE SEQUENCE</scope>
    <source>
        <strain evidence="8">PL_HMW_Pooled</strain>
    </source>
</reference>
<reference evidence="8" key="1">
    <citation type="submission" date="2021-07" db="EMBL/GenBank/DDBJ databases">
        <authorList>
            <person name="Catto M.A."/>
            <person name="Jacobson A."/>
            <person name="Kennedy G."/>
            <person name="Labadie P."/>
            <person name="Hunt B.G."/>
            <person name="Srinivasan R."/>
        </authorList>
    </citation>
    <scope>NUCLEOTIDE SEQUENCE</scope>
    <source>
        <strain evidence="8">PL_HMW_Pooled</strain>
        <tissue evidence="8">Head</tissue>
    </source>
</reference>
<feature type="region of interest" description="Disordered" evidence="6">
    <location>
        <begin position="182"/>
        <end position="202"/>
    </location>
</feature>
<sequence>MQEYMLLLAAIALGARAGAADPLQDHAEDAPGPGVGDGLPDHHTRVQREVQGLFPFPRVGRATWGSMRDSGLGENKRQGLIPFPRVGRSENADPRNMPAAWLVAPEFYPGKRVASWMPSSSPRLGRQSKRFETDNAAWTLVNVRDYPAMNRPQRGRDSASFTPRLGRELESDEEVAVHDAPAVALGPGGEDLQLQGGVGVRL</sequence>
<keyword evidence="3" id="KW-0964">Secreted</keyword>
<proteinExistence type="inferred from homology"/>
<evidence type="ECO:0000313" key="8">
    <source>
        <dbReference type="EMBL" id="KAK3908397.1"/>
    </source>
</evidence>
<keyword evidence="5" id="KW-0527">Neuropeptide</keyword>
<organism evidence="8 9">
    <name type="scientific">Frankliniella fusca</name>
    <dbReference type="NCBI Taxonomy" id="407009"/>
    <lineage>
        <taxon>Eukaryota</taxon>
        <taxon>Metazoa</taxon>
        <taxon>Ecdysozoa</taxon>
        <taxon>Arthropoda</taxon>
        <taxon>Hexapoda</taxon>
        <taxon>Insecta</taxon>
        <taxon>Pterygota</taxon>
        <taxon>Neoptera</taxon>
        <taxon>Paraneoptera</taxon>
        <taxon>Thysanoptera</taxon>
        <taxon>Terebrantia</taxon>
        <taxon>Thripoidea</taxon>
        <taxon>Thripidae</taxon>
        <taxon>Frankliniella</taxon>
    </lineage>
</organism>
<keyword evidence="7" id="KW-0732">Signal</keyword>
<dbReference type="EMBL" id="JAHWGI010000057">
    <property type="protein sequence ID" value="KAK3908397.1"/>
    <property type="molecule type" value="Genomic_DNA"/>
</dbReference>